<keyword evidence="4" id="KW-0808">Transferase</keyword>
<evidence type="ECO:0000313" key="19">
    <source>
        <dbReference type="Proteomes" id="UP000297982"/>
    </source>
</evidence>
<dbReference type="GO" id="GO:0005524">
    <property type="term" value="F:ATP binding"/>
    <property type="evidence" value="ECO:0007669"/>
    <property type="project" value="UniProtKB-UniRule"/>
</dbReference>
<evidence type="ECO:0000256" key="4">
    <source>
        <dbReference type="ARBA" id="ARBA00022679"/>
    </source>
</evidence>
<dbReference type="CDD" id="cd14014">
    <property type="entry name" value="STKc_PknB_like"/>
    <property type="match status" value="1"/>
</dbReference>
<evidence type="ECO:0000256" key="9">
    <source>
        <dbReference type="ARBA" id="ARBA00047899"/>
    </source>
</evidence>
<dbReference type="FunFam" id="1.10.510.10:FF:000021">
    <property type="entry name" value="Serine/threonine protein kinase"/>
    <property type="match status" value="1"/>
</dbReference>
<evidence type="ECO:0000256" key="15">
    <source>
        <dbReference type="SAM" id="Phobius"/>
    </source>
</evidence>
<feature type="domain" description="PASTA" evidence="17">
    <location>
        <begin position="506"/>
        <end position="572"/>
    </location>
</feature>
<dbReference type="FunFam" id="3.30.200.20:FF:000035">
    <property type="entry name" value="Serine/threonine protein kinase Stk1"/>
    <property type="match status" value="1"/>
</dbReference>
<comment type="catalytic activity">
    <reaction evidence="9">
        <text>L-threonyl-[protein] + ATP = O-phospho-L-threonyl-[protein] + ADP + H(+)</text>
        <dbReference type="Rhea" id="RHEA:46608"/>
        <dbReference type="Rhea" id="RHEA-COMP:11060"/>
        <dbReference type="Rhea" id="RHEA-COMP:11605"/>
        <dbReference type="ChEBI" id="CHEBI:15378"/>
        <dbReference type="ChEBI" id="CHEBI:30013"/>
        <dbReference type="ChEBI" id="CHEBI:30616"/>
        <dbReference type="ChEBI" id="CHEBI:61977"/>
        <dbReference type="ChEBI" id="CHEBI:456216"/>
        <dbReference type="EC" id="2.7.11.1"/>
    </reaction>
</comment>
<dbReference type="InterPro" id="IPR005543">
    <property type="entry name" value="PASTA_dom"/>
</dbReference>
<dbReference type="InterPro" id="IPR008271">
    <property type="entry name" value="Ser/Thr_kinase_AS"/>
</dbReference>
<sequence length="681" mass="76658">MLQNRLLNDRYRIKDLIGGGGMANVYLGHDIILERDVAVKVLRLEHGNDEEFIARFHREAQSATSLSHPNIVNIFDVGEEEEIYYMVMEYVDGMTLKQYIQQYSPIPITDTVDIMKQVTSAISHAHENGIVHRDIKPQNILIDHYGHVKVTDFGIAMALSATSLTQTNSVLGSVHYLSPEQARGGMATRKSDVYALGIVFFELLTGRLPFSGESAVSIALKHLQHDTPSLRRWINDLPQSVENIVLKSTAKDPFHRYASVTAMEEDLETCLDVERMNEPAFVIPEEDDEEKTKAIPVIPNNAYDEQTGEQTIIHNQTRPMQPVQERKTEENESEPKPKKKRKKWPWVVSILALLIMAGIAAAIFLPAMLQPDDVEIIDVTGLEYEEAYTQLRELNLEVNREAAYSDDVEEGLVIRTDPAAGTTVKEETSVTVYYSQGKERVEFEDFTGRDFELVATELREQGFVNVSPDYVNDDSPEGEILEHVYPMPGENVIPEDEPVLFKVSLGPPTVELSRLTNMTKEEAIQEIESDGLQAEVEEEYSDDRSKGLVIKQDPEAGTELEEGAVVTITVSLGAEPEPEPDPEEEIPPPEPDPEPRSIEVEETIPFNQDGDKEEQRVMIYIGDANNKLEELYEEITITEDTPYTIPLTITPDSEATYRIQREGENIINETIPYEEAGESSP</sequence>
<dbReference type="PROSITE" id="PS00108">
    <property type="entry name" value="PROTEIN_KINASE_ST"/>
    <property type="match status" value="1"/>
</dbReference>
<dbReference type="CDD" id="cd06577">
    <property type="entry name" value="PASTA_pknB"/>
    <property type="match status" value="2"/>
</dbReference>
<keyword evidence="6 18" id="KW-0418">Kinase</keyword>
<dbReference type="PROSITE" id="PS00107">
    <property type="entry name" value="PROTEIN_KINASE_ATP"/>
    <property type="match status" value="1"/>
</dbReference>
<feature type="region of interest" description="Disordered" evidence="14">
    <location>
        <begin position="314"/>
        <end position="339"/>
    </location>
</feature>
<name>A0A4Z0H527_9BACI</name>
<evidence type="ECO:0000256" key="1">
    <source>
        <dbReference type="ARBA" id="ARBA00012513"/>
    </source>
</evidence>
<accession>A0A4Z0H527</accession>
<keyword evidence="8" id="KW-0735">Signal-anchor</keyword>
<feature type="region of interest" description="Disordered" evidence="14">
    <location>
        <begin position="539"/>
        <end position="560"/>
    </location>
</feature>
<keyword evidence="15" id="KW-1133">Transmembrane helix</keyword>
<evidence type="ECO:0000313" key="18">
    <source>
        <dbReference type="EMBL" id="TGB04889.1"/>
    </source>
</evidence>
<dbReference type="SMART" id="SM00740">
    <property type="entry name" value="PASTA"/>
    <property type="match status" value="3"/>
</dbReference>
<dbReference type="InterPro" id="IPR011009">
    <property type="entry name" value="Kinase-like_dom_sf"/>
</dbReference>
<dbReference type="InterPro" id="IPR017441">
    <property type="entry name" value="Protein_kinase_ATP_BS"/>
</dbReference>
<evidence type="ECO:0000259" key="17">
    <source>
        <dbReference type="PROSITE" id="PS51178"/>
    </source>
</evidence>
<dbReference type="Gene3D" id="2.60.40.2560">
    <property type="match status" value="1"/>
</dbReference>
<feature type="domain" description="Protein kinase" evidence="16">
    <location>
        <begin position="11"/>
        <end position="281"/>
    </location>
</feature>
<comment type="caution">
    <text evidence="18">The sequence shown here is derived from an EMBL/GenBank/DDBJ whole genome shotgun (WGS) entry which is preliminary data.</text>
</comment>
<protein>
    <recommendedName>
        <fullName evidence="12">Serine/threonine-protein kinase PrkC</fullName>
        <ecNumber evidence="1">2.7.11.1</ecNumber>
    </recommendedName>
</protein>
<dbReference type="Gene3D" id="3.30.200.20">
    <property type="entry name" value="Phosphorylase Kinase, domain 1"/>
    <property type="match status" value="1"/>
</dbReference>
<dbReference type="PANTHER" id="PTHR43289">
    <property type="entry name" value="MITOGEN-ACTIVATED PROTEIN KINASE KINASE KINASE 20-RELATED"/>
    <property type="match status" value="1"/>
</dbReference>
<proteinExistence type="predicted"/>
<evidence type="ECO:0000256" key="8">
    <source>
        <dbReference type="ARBA" id="ARBA00022968"/>
    </source>
</evidence>
<dbReference type="InterPro" id="IPR000719">
    <property type="entry name" value="Prot_kinase_dom"/>
</dbReference>
<evidence type="ECO:0000256" key="6">
    <source>
        <dbReference type="ARBA" id="ARBA00022777"/>
    </source>
</evidence>
<dbReference type="GO" id="GO:0071224">
    <property type="term" value="P:cellular response to peptidoglycan"/>
    <property type="evidence" value="ECO:0007669"/>
    <property type="project" value="UniProtKB-ARBA"/>
</dbReference>
<keyword evidence="15" id="KW-0472">Membrane</keyword>
<dbReference type="RefSeq" id="WP_135327172.1">
    <property type="nucleotide sequence ID" value="NZ_SRJC01000001.1"/>
</dbReference>
<evidence type="ECO:0000256" key="5">
    <source>
        <dbReference type="ARBA" id="ARBA00022741"/>
    </source>
</evidence>
<dbReference type="GO" id="GO:0004674">
    <property type="term" value="F:protein serine/threonine kinase activity"/>
    <property type="evidence" value="ECO:0007669"/>
    <property type="project" value="UniProtKB-KW"/>
</dbReference>
<keyword evidence="19" id="KW-1185">Reference proteome</keyword>
<dbReference type="EMBL" id="SRJC01000001">
    <property type="protein sequence ID" value="TGB04889.1"/>
    <property type="molecule type" value="Genomic_DNA"/>
</dbReference>
<dbReference type="AlphaFoldDB" id="A0A4Z0H527"/>
<evidence type="ECO:0000256" key="7">
    <source>
        <dbReference type="ARBA" id="ARBA00022840"/>
    </source>
</evidence>
<dbReference type="GO" id="GO:0007165">
    <property type="term" value="P:signal transduction"/>
    <property type="evidence" value="ECO:0007669"/>
    <property type="project" value="UniProtKB-ARBA"/>
</dbReference>
<comment type="catalytic activity">
    <reaction evidence="10">
        <text>L-seryl-[protein] + ATP = O-phospho-L-seryl-[protein] + ADP + H(+)</text>
        <dbReference type="Rhea" id="RHEA:17989"/>
        <dbReference type="Rhea" id="RHEA-COMP:9863"/>
        <dbReference type="Rhea" id="RHEA-COMP:11604"/>
        <dbReference type="ChEBI" id="CHEBI:15378"/>
        <dbReference type="ChEBI" id="CHEBI:29999"/>
        <dbReference type="ChEBI" id="CHEBI:30616"/>
        <dbReference type="ChEBI" id="CHEBI:83421"/>
        <dbReference type="ChEBI" id="CHEBI:456216"/>
        <dbReference type="EC" id="2.7.11.1"/>
    </reaction>
</comment>
<evidence type="ECO:0000256" key="3">
    <source>
        <dbReference type="ARBA" id="ARBA00022544"/>
    </source>
</evidence>
<evidence type="ECO:0000256" key="11">
    <source>
        <dbReference type="ARBA" id="ARBA00060432"/>
    </source>
</evidence>
<evidence type="ECO:0000256" key="2">
    <source>
        <dbReference type="ARBA" id="ARBA00022527"/>
    </source>
</evidence>
<feature type="domain" description="PASTA" evidence="17">
    <location>
        <begin position="437"/>
        <end position="505"/>
    </location>
</feature>
<dbReference type="NCBIfam" id="NF033483">
    <property type="entry name" value="PknB_PASTA_kin"/>
    <property type="match status" value="1"/>
</dbReference>
<dbReference type="PROSITE" id="PS50011">
    <property type="entry name" value="PROTEIN_KINASE_DOM"/>
    <property type="match status" value="1"/>
</dbReference>
<feature type="transmembrane region" description="Helical" evidence="15">
    <location>
        <begin position="346"/>
        <end position="369"/>
    </location>
</feature>
<dbReference type="EC" id="2.7.11.1" evidence="1"/>
<feature type="compositionally biased region" description="Acidic residues" evidence="14">
    <location>
        <begin position="576"/>
        <end position="587"/>
    </location>
</feature>
<dbReference type="GO" id="GO:0009847">
    <property type="term" value="P:spore germination"/>
    <property type="evidence" value="ECO:0007669"/>
    <property type="project" value="UniProtKB-ARBA"/>
</dbReference>
<feature type="domain" description="PASTA" evidence="17">
    <location>
        <begin position="370"/>
        <end position="436"/>
    </location>
</feature>
<keyword evidence="5 13" id="KW-0547">Nucleotide-binding</keyword>
<keyword evidence="2" id="KW-0723">Serine/threonine-protein kinase</keyword>
<dbReference type="Pfam" id="PF03793">
    <property type="entry name" value="PASTA"/>
    <property type="match status" value="3"/>
</dbReference>
<comment type="subcellular location">
    <subcellularLocation>
        <location evidence="11">Spore membrane</location>
        <topology evidence="11">Single-pass type II membrane protein</topology>
    </subcellularLocation>
</comment>
<keyword evidence="3" id="KW-0309">Germination</keyword>
<evidence type="ECO:0000259" key="16">
    <source>
        <dbReference type="PROSITE" id="PS50011"/>
    </source>
</evidence>
<keyword evidence="15" id="KW-0812">Transmembrane</keyword>
<dbReference type="Gene3D" id="1.10.510.10">
    <property type="entry name" value="Transferase(Phosphotransferase) domain 1"/>
    <property type="match status" value="1"/>
</dbReference>
<dbReference type="SMART" id="SM00220">
    <property type="entry name" value="S_TKc"/>
    <property type="match status" value="1"/>
</dbReference>
<feature type="region of interest" description="Disordered" evidence="14">
    <location>
        <begin position="573"/>
        <end position="609"/>
    </location>
</feature>
<evidence type="ECO:0000256" key="12">
    <source>
        <dbReference type="ARBA" id="ARBA00070041"/>
    </source>
</evidence>
<organism evidence="18 19">
    <name type="scientific">Halobacillus salinus</name>
    <dbReference type="NCBI Taxonomy" id="192814"/>
    <lineage>
        <taxon>Bacteria</taxon>
        <taxon>Bacillati</taxon>
        <taxon>Bacillota</taxon>
        <taxon>Bacilli</taxon>
        <taxon>Bacillales</taxon>
        <taxon>Bacillaceae</taxon>
        <taxon>Halobacillus</taxon>
    </lineage>
</organism>
<dbReference type="Gene3D" id="3.30.10.20">
    <property type="match status" value="3"/>
</dbReference>
<keyword evidence="7 13" id="KW-0067">ATP-binding</keyword>
<evidence type="ECO:0000256" key="13">
    <source>
        <dbReference type="PROSITE-ProRule" id="PRU10141"/>
    </source>
</evidence>
<feature type="compositionally biased region" description="Basic and acidic residues" evidence="14">
    <location>
        <begin position="324"/>
        <end position="336"/>
    </location>
</feature>
<evidence type="ECO:0000256" key="14">
    <source>
        <dbReference type="SAM" id="MobiDB-lite"/>
    </source>
</evidence>
<dbReference type="STRING" id="192814.GCA_900166575_01917"/>
<evidence type="ECO:0000256" key="10">
    <source>
        <dbReference type="ARBA" id="ARBA00048679"/>
    </source>
</evidence>
<dbReference type="Proteomes" id="UP000297982">
    <property type="component" value="Unassembled WGS sequence"/>
</dbReference>
<dbReference type="SUPFAM" id="SSF56112">
    <property type="entry name" value="Protein kinase-like (PK-like)"/>
    <property type="match status" value="1"/>
</dbReference>
<dbReference type="PANTHER" id="PTHR43289:SF34">
    <property type="entry name" value="SERINE_THREONINE-PROTEIN KINASE YBDM-RELATED"/>
    <property type="match status" value="1"/>
</dbReference>
<gene>
    <name evidence="18" type="primary">pknB</name>
    <name evidence="18" type="ORF">E4663_07815</name>
</gene>
<feature type="binding site" evidence="13">
    <location>
        <position position="40"/>
    </location>
    <ligand>
        <name>ATP</name>
        <dbReference type="ChEBI" id="CHEBI:30616"/>
    </ligand>
</feature>
<dbReference type="PROSITE" id="PS51178">
    <property type="entry name" value="PASTA"/>
    <property type="match status" value="3"/>
</dbReference>
<dbReference type="Pfam" id="PF00069">
    <property type="entry name" value="Pkinase"/>
    <property type="match status" value="1"/>
</dbReference>
<reference evidence="18 19" key="1">
    <citation type="journal article" date="2003" name="Int. J. Syst. Evol. Microbiol.">
        <title>Halobacillus salinus sp. nov., isolated from a salt lake on the coast of the East Sea in Korea.</title>
        <authorList>
            <person name="Yoon J.H."/>
            <person name="Kang K.H."/>
            <person name="Park Y.H."/>
        </authorList>
    </citation>
    <scope>NUCLEOTIDE SEQUENCE [LARGE SCALE GENOMIC DNA]</scope>
    <source>
        <strain evidence="18 19">HSL-3</strain>
    </source>
</reference>